<evidence type="ECO:0000259" key="9">
    <source>
        <dbReference type="SMART" id="SM01329"/>
    </source>
</evidence>
<dbReference type="PANTHER" id="PTHR42979">
    <property type="entry name" value="3-ISOPROPYLMALATE DEHYDROGENASE"/>
    <property type="match status" value="1"/>
</dbReference>
<dbReference type="GO" id="GO:0009098">
    <property type="term" value="P:L-leucine biosynthetic process"/>
    <property type="evidence" value="ECO:0007669"/>
    <property type="project" value="UniProtKB-KW"/>
</dbReference>
<dbReference type="PANTHER" id="PTHR42979:SF1">
    <property type="entry name" value="3-ISOPROPYLMALATE DEHYDROGENASE"/>
    <property type="match status" value="1"/>
</dbReference>
<keyword evidence="4" id="KW-0479">Metal-binding</keyword>
<dbReference type="Proteomes" id="UP001552299">
    <property type="component" value="Unassembled WGS sequence"/>
</dbReference>
<evidence type="ECO:0000256" key="4">
    <source>
        <dbReference type="ARBA" id="ARBA00022723"/>
    </source>
</evidence>
<keyword evidence="3" id="KW-0028">Amino-acid biosynthesis</keyword>
<dbReference type="Gene3D" id="3.40.718.10">
    <property type="entry name" value="Isopropylmalate Dehydrogenase"/>
    <property type="match status" value="2"/>
</dbReference>
<comment type="caution">
    <text evidence="10">The sequence shown here is derived from an EMBL/GenBank/DDBJ whole genome shotgun (WGS) entry which is preliminary data.</text>
</comment>
<dbReference type="GO" id="GO:0046872">
    <property type="term" value="F:metal ion binding"/>
    <property type="evidence" value="ECO:0007669"/>
    <property type="project" value="UniProtKB-KW"/>
</dbReference>
<gene>
    <name evidence="10" type="ORF">M5K25_012270</name>
</gene>
<evidence type="ECO:0000256" key="6">
    <source>
        <dbReference type="ARBA" id="ARBA00023002"/>
    </source>
</evidence>
<evidence type="ECO:0000256" key="7">
    <source>
        <dbReference type="ARBA" id="ARBA00023027"/>
    </source>
</evidence>
<keyword evidence="5" id="KW-0460">Magnesium</keyword>
<keyword evidence="11" id="KW-1185">Reference proteome</keyword>
<dbReference type="InterPro" id="IPR024084">
    <property type="entry name" value="IsoPropMal-DH-like_dom"/>
</dbReference>
<keyword evidence="8" id="KW-0100">Branched-chain amino acid biosynthesis</keyword>
<evidence type="ECO:0000256" key="3">
    <source>
        <dbReference type="ARBA" id="ARBA00022605"/>
    </source>
</evidence>
<reference evidence="10 11" key="1">
    <citation type="journal article" date="2024" name="Plant Biotechnol. J.">
        <title>Dendrobium thyrsiflorum genome and its molecular insights into genes involved in important horticultural traits.</title>
        <authorList>
            <person name="Chen B."/>
            <person name="Wang J.Y."/>
            <person name="Zheng P.J."/>
            <person name="Li K.L."/>
            <person name="Liang Y.M."/>
            <person name="Chen X.F."/>
            <person name="Zhang C."/>
            <person name="Zhao X."/>
            <person name="He X."/>
            <person name="Zhang G.Q."/>
            <person name="Liu Z.J."/>
            <person name="Xu Q."/>
        </authorList>
    </citation>
    <scope>NUCLEOTIDE SEQUENCE [LARGE SCALE GENOMIC DNA]</scope>
    <source>
        <strain evidence="10">GZMU011</strain>
    </source>
</reference>
<dbReference type="EMBL" id="JANQDX010000010">
    <property type="protein sequence ID" value="KAL0917222.1"/>
    <property type="molecule type" value="Genomic_DNA"/>
</dbReference>
<evidence type="ECO:0000313" key="10">
    <source>
        <dbReference type="EMBL" id="KAL0917222.1"/>
    </source>
</evidence>
<dbReference type="InterPro" id="IPR004429">
    <property type="entry name" value="Isopropylmalate_DH"/>
</dbReference>
<proteinExistence type="inferred from homology"/>
<sequence>MAAIHSKPQLIKTLGSVPSRFGAPRKPTSLRCSAVRPLHPRSYSITLLPGDGIGPEVVSVAKDILSVAGAHEGLFFIFKALRSFSFYGLHLRNLDPLLVFSAGIEFCYNEMPMGGAAIDAVGVPLPEETLTAAKQSDAVLLGAIGGYKWDGNQKLLKPETGLLQLRAGLGVYANLRPATVWPQLVDSSTLKKEVAEGVDLVVIRELTGGIYFGEPRGFGTNDNGEDFGFNTEIYTTFEVQRLRFFYNLP</sequence>
<evidence type="ECO:0000256" key="5">
    <source>
        <dbReference type="ARBA" id="ARBA00022842"/>
    </source>
</evidence>
<evidence type="ECO:0000313" key="11">
    <source>
        <dbReference type="Proteomes" id="UP001552299"/>
    </source>
</evidence>
<keyword evidence="2" id="KW-0432">Leucine biosynthesis</keyword>
<accession>A0ABD0UWK9</accession>
<protein>
    <recommendedName>
        <fullName evidence="9">Isopropylmalate dehydrogenase-like domain-containing protein</fullName>
    </recommendedName>
</protein>
<dbReference type="SUPFAM" id="SSF53659">
    <property type="entry name" value="Isocitrate/Isopropylmalate dehydrogenase-like"/>
    <property type="match status" value="1"/>
</dbReference>
<name>A0ABD0UWK9_DENTH</name>
<dbReference type="AlphaFoldDB" id="A0ABD0UWK9"/>
<dbReference type="SMART" id="SM01329">
    <property type="entry name" value="Iso_dh"/>
    <property type="match status" value="1"/>
</dbReference>
<feature type="domain" description="Isopropylmalate dehydrogenase-like" evidence="9">
    <location>
        <begin position="44"/>
        <end position="249"/>
    </location>
</feature>
<evidence type="ECO:0000256" key="8">
    <source>
        <dbReference type="ARBA" id="ARBA00023304"/>
    </source>
</evidence>
<evidence type="ECO:0000256" key="1">
    <source>
        <dbReference type="ARBA" id="ARBA00007769"/>
    </source>
</evidence>
<keyword evidence="6" id="KW-0560">Oxidoreductase</keyword>
<organism evidence="10 11">
    <name type="scientific">Dendrobium thyrsiflorum</name>
    <name type="common">Pinecone-like raceme dendrobium</name>
    <name type="synonym">Orchid</name>
    <dbReference type="NCBI Taxonomy" id="117978"/>
    <lineage>
        <taxon>Eukaryota</taxon>
        <taxon>Viridiplantae</taxon>
        <taxon>Streptophyta</taxon>
        <taxon>Embryophyta</taxon>
        <taxon>Tracheophyta</taxon>
        <taxon>Spermatophyta</taxon>
        <taxon>Magnoliopsida</taxon>
        <taxon>Liliopsida</taxon>
        <taxon>Asparagales</taxon>
        <taxon>Orchidaceae</taxon>
        <taxon>Epidendroideae</taxon>
        <taxon>Malaxideae</taxon>
        <taxon>Dendrobiinae</taxon>
        <taxon>Dendrobium</taxon>
    </lineage>
</organism>
<dbReference type="GO" id="GO:0016491">
    <property type="term" value="F:oxidoreductase activity"/>
    <property type="evidence" value="ECO:0007669"/>
    <property type="project" value="UniProtKB-KW"/>
</dbReference>
<keyword evidence="7" id="KW-0520">NAD</keyword>
<evidence type="ECO:0000256" key="2">
    <source>
        <dbReference type="ARBA" id="ARBA00022430"/>
    </source>
</evidence>
<comment type="similarity">
    <text evidence="1">Belongs to the isocitrate and isopropylmalate dehydrogenases family.</text>
</comment>
<dbReference type="Pfam" id="PF00180">
    <property type="entry name" value="Iso_dh"/>
    <property type="match status" value="1"/>
</dbReference>